<feature type="compositionally biased region" description="Basic and acidic residues" evidence="7">
    <location>
        <begin position="761"/>
        <end position="772"/>
    </location>
</feature>
<dbReference type="PROSITE" id="PS50082">
    <property type="entry name" value="WD_REPEATS_2"/>
    <property type="match status" value="1"/>
</dbReference>
<evidence type="ECO:0000256" key="6">
    <source>
        <dbReference type="PROSITE-ProRule" id="PRU00221"/>
    </source>
</evidence>
<keyword evidence="4" id="KW-0805">Transcription regulation</keyword>
<feature type="compositionally biased region" description="Acidic residues" evidence="7">
    <location>
        <begin position="1281"/>
        <end position="1303"/>
    </location>
</feature>
<evidence type="ECO:0000256" key="3">
    <source>
        <dbReference type="ARBA" id="ARBA00022737"/>
    </source>
</evidence>
<dbReference type="InterPro" id="IPR001680">
    <property type="entry name" value="WD40_rpt"/>
</dbReference>
<dbReference type="Pfam" id="PF00400">
    <property type="entry name" value="WD40"/>
    <property type="match status" value="2"/>
</dbReference>
<dbReference type="InterPro" id="IPR051243">
    <property type="entry name" value="PcG_WD-repeat"/>
</dbReference>
<name>A0A178Z9F2_9EURO</name>
<dbReference type="InterPro" id="IPR015943">
    <property type="entry name" value="WD40/YVTN_repeat-like_dom_sf"/>
</dbReference>
<dbReference type="Proteomes" id="UP000078343">
    <property type="component" value="Unassembled WGS sequence"/>
</dbReference>
<dbReference type="OrthoDB" id="7318948at2759"/>
<dbReference type="RefSeq" id="XP_018689042.1">
    <property type="nucleotide sequence ID" value="XM_018841333.1"/>
</dbReference>
<proteinExistence type="inferred from homology"/>
<dbReference type="PANTHER" id="PTHR10253">
    <property type="entry name" value="POLYCOMB PROTEIN"/>
    <property type="match status" value="1"/>
</dbReference>
<evidence type="ECO:0000313" key="9">
    <source>
        <dbReference type="Proteomes" id="UP000078343"/>
    </source>
</evidence>
<comment type="caution">
    <text evidence="8">The sequence shown here is derived from an EMBL/GenBank/DDBJ whole genome shotgun (WGS) entry which is preliminary data.</text>
</comment>
<organism evidence="8 9">
    <name type="scientific">Fonsecaea erecta</name>
    <dbReference type="NCBI Taxonomy" id="1367422"/>
    <lineage>
        <taxon>Eukaryota</taxon>
        <taxon>Fungi</taxon>
        <taxon>Dikarya</taxon>
        <taxon>Ascomycota</taxon>
        <taxon>Pezizomycotina</taxon>
        <taxon>Eurotiomycetes</taxon>
        <taxon>Chaetothyriomycetidae</taxon>
        <taxon>Chaetothyriales</taxon>
        <taxon>Herpotrichiellaceae</taxon>
        <taxon>Fonsecaea</taxon>
    </lineage>
</organism>
<feature type="region of interest" description="Disordered" evidence="7">
    <location>
        <begin position="673"/>
        <end position="709"/>
    </location>
</feature>
<dbReference type="GeneID" id="30013995"/>
<protein>
    <submittedName>
        <fullName evidence="8">Uncharacterized protein</fullName>
    </submittedName>
</protein>
<comment type="similarity">
    <text evidence="1">Belongs to the WD repeat ESC family.</text>
</comment>
<keyword evidence="3" id="KW-0677">Repeat</keyword>
<feature type="region of interest" description="Disordered" evidence="7">
    <location>
        <begin position="410"/>
        <end position="447"/>
    </location>
</feature>
<sequence>MGAGRTTIQQQALEVAPTIQYIHRQPGGGRFTFTDVKFWPYSQSSTCDEPVFAVLGQTEVIIGRVSAHPRRPVTILHHLTNLFVEARVRSSTNRAAGLVEVIDAVEGKVCETHIGHEWATIHDVAVHPLYPWIFATASQDSHIRIWDLRQCLRPHATHVIILGAPASGHERDVLLPERDSQPELKRAFCVSKAELEEKQKRGVLSASWHHTGRYLVTSGFDCQVCVWTIPDLHDGSPFWRSIDPERNRRNWFDTKVIRHPHFITKAPHSNYVECVRFFGDLVVSTAALEDTIVVWRITGFDSKRRPPPRWTAPMTESWLETRNAFMRTVVTNKNGSRRLVVASEFQNRAPYERVIELAAPLGDSGYQRFGLLLPSRAHPRLHPMLAYGNAASEVCFWGLDGGLTRHTVRVDERETVSRGTKRKRPEAESLPPQDDFPRKRLTPDPPSFRLLRETPEVIFEDVSSNREHAKFTPRCVEFNKEHLDAQQGSIQTTKDIVKTKAVATEIRKTPAHVNQSRVDVTTVFVECKTTSAEVKKGAVDVNSNNHNNSGLGFHAQPIPAASSALDELSTEFPSANPVWLEALLAARKWASKQPIINEWVGTVRPYSQPTDTEKYQNPHYLYEHQAHYKPSSPAVVWEMASDPSAADATLHERPTCSDPKGFLEHSLNLPPIEYEDHTSSDLTCNKRTESQPDSRTQSPAARVGKLTRSKAAAQQGLAASSYTLAPPCKAVVEIPARPKPAATQLSLKTIPGGSKSPWSETDGHRPSQDTRPAKRRTTSDRGSTQVNLIACHSPTFSRFDGGTIAVEIPSPAKQQVESSNSTLLPTPPPSVSPEAADITGADAKHAWKSTPPTLLTPSPSPGSSPEVDDLNGNECSAGKRAYSRPPTPSPSVSPEPVDTVQDVDYGSTPFIRSPLVSPDPEWSQSLIPGPKEYPDNLEVDGERGFDDTMDFESEQSTGSDTEGSTSNPSETEQNRSVSPESAEESPDYAAVDWDLFEMQHVDQEPSDLADIHEDPLVARMLEPFADTARQDVHGEPLDTHTVSKMATSSLEPTTHDFDRLVDLEEVGFPSADDVEDPIVPVKADAKVLLPQLQYKDETPFRTRAAGWSICGRWCIVAGESATDPTDGWGGFALLHRQRLLDKDETTYVGKQLERALDKIGAILGALADREEAEAMCKEFQAICEDLKDRHRYRFGKRKLHGWMRNLHRLHPTVLDESGARQEDLDELFKRDLRDDFKEDMEDDSGEDSSGDSRETLEEGFTDDSRRLKELIHHVSVHDDESMADEDSPAPIDDDESMDDDNDNDNAVVVYDAPYRQEDVEDHNDDGGVVELIPSNRKEEAEEEEEDVDEILWDAELSSEDEESASGSEDENEDEDEDEGDDGDEDDDDDDDDEDESESHAAASDTEPPEQEEEEEDEEDEEDSGEEFYPETRPGYPRHPLQLRASASPTARFK</sequence>
<keyword evidence="5" id="KW-0804">Transcription</keyword>
<evidence type="ECO:0000256" key="7">
    <source>
        <dbReference type="SAM" id="MobiDB-lite"/>
    </source>
</evidence>
<dbReference type="InterPro" id="IPR036322">
    <property type="entry name" value="WD40_repeat_dom_sf"/>
</dbReference>
<evidence type="ECO:0000313" key="8">
    <source>
        <dbReference type="EMBL" id="OAP55675.1"/>
    </source>
</evidence>
<evidence type="ECO:0000256" key="2">
    <source>
        <dbReference type="ARBA" id="ARBA00022574"/>
    </source>
</evidence>
<dbReference type="EMBL" id="LVYI01000010">
    <property type="protein sequence ID" value="OAP55675.1"/>
    <property type="molecule type" value="Genomic_DNA"/>
</dbReference>
<dbReference type="Gene3D" id="2.130.10.10">
    <property type="entry name" value="YVTN repeat-like/Quinoprotein amine dehydrogenase"/>
    <property type="match status" value="1"/>
</dbReference>
<dbReference type="SUPFAM" id="SSF50978">
    <property type="entry name" value="WD40 repeat-like"/>
    <property type="match status" value="1"/>
</dbReference>
<feature type="compositionally biased region" description="Polar residues" evidence="7">
    <location>
        <begin position="1444"/>
        <end position="1453"/>
    </location>
</feature>
<evidence type="ECO:0000256" key="1">
    <source>
        <dbReference type="ARBA" id="ARBA00008075"/>
    </source>
</evidence>
<feature type="compositionally biased region" description="Basic and acidic residues" evidence="7">
    <location>
        <begin position="674"/>
        <end position="692"/>
    </location>
</feature>
<feature type="compositionally biased region" description="Acidic residues" evidence="7">
    <location>
        <begin position="1406"/>
        <end position="1428"/>
    </location>
</feature>
<feature type="region of interest" description="Disordered" evidence="7">
    <location>
        <begin position="742"/>
        <end position="787"/>
    </location>
</feature>
<feature type="compositionally biased region" description="Polar residues" evidence="7">
    <location>
        <begin position="954"/>
        <end position="979"/>
    </location>
</feature>
<accession>A0A178Z9F2</accession>
<keyword evidence="2 6" id="KW-0853">WD repeat</keyword>
<evidence type="ECO:0000256" key="5">
    <source>
        <dbReference type="ARBA" id="ARBA00023163"/>
    </source>
</evidence>
<feature type="repeat" description="WD" evidence="6">
    <location>
        <begin position="134"/>
        <end position="149"/>
    </location>
</feature>
<feature type="compositionally biased region" description="Acidic residues" evidence="7">
    <location>
        <begin position="1340"/>
        <end position="1396"/>
    </location>
</feature>
<dbReference type="SMART" id="SM00320">
    <property type="entry name" value="WD40"/>
    <property type="match status" value="3"/>
</dbReference>
<feature type="region of interest" description="Disordered" evidence="7">
    <location>
        <begin position="1235"/>
        <end position="1453"/>
    </location>
</feature>
<keyword evidence="9" id="KW-1185">Reference proteome</keyword>
<feature type="compositionally biased region" description="Acidic residues" evidence="7">
    <location>
        <begin position="1237"/>
        <end position="1249"/>
    </location>
</feature>
<feature type="compositionally biased region" description="Basic and acidic residues" evidence="7">
    <location>
        <begin position="1250"/>
        <end position="1280"/>
    </location>
</feature>
<dbReference type="STRING" id="1367422.A0A178Z9F2"/>
<reference evidence="8 9" key="1">
    <citation type="submission" date="2016-04" db="EMBL/GenBank/DDBJ databases">
        <title>Draft genome of Fonsecaea erecta CBS 125763.</title>
        <authorList>
            <person name="Weiss V.A."/>
            <person name="Vicente V.A."/>
            <person name="Raittz R.T."/>
            <person name="Moreno L.F."/>
            <person name="De Souza E.M."/>
            <person name="Pedrosa F.O."/>
            <person name="Steffens M.B."/>
            <person name="Faoro H."/>
            <person name="Tadra-Sfeir M.Z."/>
            <person name="Najafzadeh M.J."/>
            <person name="Felipe M.S."/>
            <person name="Teixeira M."/>
            <person name="Sun J."/>
            <person name="Xi L."/>
            <person name="Gomes R."/>
            <person name="De Azevedo C.M."/>
            <person name="Salgado C.G."/>
            <person name="Da Silva M.B."/>
            <person name="Nascimento M.F."/>
            <person name="Queiroz-Telles F."/>
            <person name="Attili D.S."/>
            <person name="Gorbushina A."/>
        </authorList>
    </citation>
    <scope>NUCLEOTIDE SEQUENCE [LARGE SCALE GENOMIC DNA]</scope>
    <source>
        <strain evidence="8 9">CBS 125763</strain>
    </source>
</reference>
<gene>
    <name evidence="8" type="ORF">AYL99_09827</name>
</gene>
<feature type="region of interest" description="Disordered" evidence="7">
    <location>
        <begin position="812"/>
        <end position="986"/>
    </location>
</feature>
<evidence type="ECO:0000256" key="4">
    <source>
        <dbReference type="ARBA" id="ARBA00023015"/>
    </source>
</evidence>
<feature type="compositionally biased region" description="Low complexity" evidence="7">
    <location>
        <begin position="849"/>
        <end position="865"/>
    </location>
</feature>
<feature type="compositionally biased region" description="Low complexity" evidence="7">
    <location>
        <begin position="1304"/>
        <end position="1313"/>
    </location>
</feature>